<dbReference type="InterPro" id="IPR000254">
    <property type="entry name" value="CBD"/>
</dbReference>
<evidence type="ECO:0000256" key="11">
    <source>
        <dbReference type="PROSITE-ProRule" id="PRU01097"/>
    </source>
</evidence>
<feature type="domain" description="GH11" evidence="13">
    <location>
        <begin position="14"/>
        <end position="200"/>
    </location>
</feature>
<dbReference type="GO" id="GO:0030248">
    <property type="term" value="F:cellulose binding"/>
    <property type="evidence" value="ECO:0007669"/>
    <property type="project" value="InterPro"/>
</dbReference>
<dbReference type="AlphaFoldDB" id="A0AAD7B3E4"/>
<dbReference type="PANTHER" id="PTHR46828">
    <property type="entry name" value="ENDO-1,4-BETA-XYLANASE A-RELATED"/>
    <property type="match status" value="1"/>
</dbReference>
<dbReference type="PANTHER" id="PTHR46828:SF2">
    <property type="entry name" value="ENDO-1,4-BETA-XYLANASE A-RELATED"/>
    <property type="match status" value="1"/>
</dbReference>
<evidence type="ECO:0000256" key="3">
    <source>
        <dbReference type="ARBA" id="ARBA00007792"/>
    </source>
</evidence>
<protein>
    <recommendedName>
        <fullName evidence="4">endo-1,4-beta-xylanase</fullName>
        <ecNumber evidence="4">3.2.1.8</ecNumber>
    </recommendedName>
</protein>
<dbReference type="InterPro" id="IPR013320">
    <property type="entry name" value="ConA-like_dom_sf"/>
</dbReference>
<dbReference type="EC" id="3.2.1.8" evidence="4"/>
<dbReference type="Pfam" id="PF00734">
    <property type="entry name" value="CBM_1"/>
    <property type="match status" value="1"/>
</dbReference>
<dbReference type="Gene3D" id="2.60.120.180">
    <property type="match status" value="1"/>
</dbReference>
<comment type="similarity">
    <text evidence="3 11">Belongs to the glycosyl hydrolase 11 (cellulase G) family.</text>
</comment>
<evidence type="ECO:0000256" key="10">
    <source>
        <dbReference type="ARBA" id="ARBA00023326"/>
    </source>
</evidence>
<evidence type="ECO:0000256" key="7">
    <source>
        <dbReference type="ARBA" id="ARBA00022801"/>
    </source>
</evidence>
<proteinExistence type="inferred from homology"/>
<evidence type="ECO:0000256" key="6">
    <source>
        <dbReference type="ARBA" id="ARBA00022729"/>
    </source>
</evidence>
<dbReference type="GO" id="GO:0005576">
    <property type="term" value="C:extracellular region"/>
    <property type="evidence" value="ECO:0007669"/>
    <property type="project" value="InterPro"/>
</dbReference>
<evidence type="ECO:0000256" key="2">
    <source>
        <dbReference type="ARBA" id="ARBA00004851"/>
    </source>
</evidence>
<evidence type="ECO:0000256" key="1">
    <source>
        <dbReference type="ARBA" id="ARBA00000681"/>
    </source>
</evidence>
<keyword evidence="6" id="KW-0732">Signal</keyword>
<keyword evidence="9" id="KW-0326">Glycosidase</keyword>
<dbReference type="SUPFAM" id="SSF57180">
    <property type="entry name" value="Cellulose-binding domain"/>
    <property type="match status" value="1"/>
</dbReference>
<dbReference type="InterPro" id="IPR013319">
    <property type="entry name" value="GH11/12"/>
</dbReference>
<keyword evidence="5" id="KW-0858">Xylan degradation</keyword>
<evidence type="ECO:0000256" key="4">
    <source>
        <dbReference type="ARBA" id="ARBA00012590"/>
    </source>
</evidence>
<evidence type="ECO:0000313" key="15">
    <source>
        <dbReference type="Proteomes" id="UP001221142"/>
    </source>
</evidence>
<gene>
    <name evidence="14" type="ORF">FB45DRAFT_762441</name>
</gene>
<evidence type="ECO:0000256" key="5">
    <source>
        <dbReference type="ARBA" id="ARBA00022651"/>
    </source>
</evidence>
<dbReference type="GO" id="GO:0045493">
    <property type="term" value="P:xylan catabolic process"/>
    <property type="evidence" value="ECO:0007669"/>
    <property type="project" value="UniProtKB-KW"/>
</dbReference>
<dbReference type="Pfam" id="PF00457">
    <property type="entry name" value="Glyco_hydro_11"/>
    <property type="match status" value="1"/>
</dbReference>
<comment type="caution">
    <text evidence="14">The sequence shown here is derived from an EMBL/GenBank/DDBJ whole genome shotgun (WGS) entry which is preliminary data.</text>
</comment>
<comment type="pathway">
    <text evidence="2">Glycan degradation; xylan degradation.</text>
</comment>
<evidence type="ECO:0000259" key="13">
    <source>
        <dbReference type="PROSITE" id="PS51761"/>
    </source>
</evidence>
<dbReference type="EMBL" id="JARKIF010000040">
    <property type="protein sequence ID" value="KAJ7609533.1"/>
    <property type="molecule type" value="Genomic_DNA"/>
</dbReference>
<dbReference type="InterPro" id="IPR001137">
    <property type="entry name" value="Glyco_hydro_11"/>
</dbReference>
<sequence length="266" mass="28708">MLLIALLAASTVLAQTQLNISEENWFYYNFWAADETSVTLSYKSDYRQYSWEWGAGAQFWGGKGLETGSTEPLNFTSTYSSTSAGSVDLLLYGITTSPAAEYFIVEAISASTAAQLAAQPILGTITSDDGLYNVYQTTKNATPQYWSVRQTPRDGGVITPATHFASWTALGMSLGTLGMQIVTVRSDAAEEAGAISVTVLNTFDVLLFLPDPPCLMPSQCEPHWAQCGGFGFVRITCCQTGLTCVYENPSFSNCYLPGECPLCGSD</sequence>
<dbReference type="GO" id="GO:0031176">
    <property type="term" value="F:endo-1,4-beta-xylanase activity"/>
    <property type="evidence" value="ECO:0007669"/>
    <property type="project" value="UniProtKB-EC"/>
</dbReference>
<dbReference type="PROSITE" id="PS51761">
    <property type="entry name" value="GH11_3"/>
    <property type="match status" value="1"/>
</dbReference>
<dbReference type="InterPro" id="IPR035971">
    <property type="entry name" value="CBD_sf"/>
</dbReference>
<organism evidence="14 15">
    <name type="scientific">Roridomyces roridus</name>
    <dbReference type="NCBI Taxonomy" id="1738132"/>
    <lineage>
        <taxon>Eukaryota</taxon>
        <taxon>Fungi</taxon>
        <taxon>Dikarya</taxon>
        <taxon>Basidiomycota</taxon>
        <taxon>Agaricomycotina</taxon>
        <taxon>Agaricomycetes</taxon>
        <taxon>Agaricomycetidae</taxon>
        <taxon>Agaricales</taxon>
        <taxon>Marasmiineae</taxon>
        <taxon>Mycenaceae</taxon>
        <taxon>Roridomyces</taxon>
    </lineage>
</organism>
<name>A0AAD7B3E4_9AGAR</name>
<evidence type="ECO:0000259" key="12">
    <source>
        <dbReference type="PROSITE" id="PS51164"/>
    </source>
</evidence>
<keyword evidence="15" id="KW-1185">Reference proteome</keyword>
<keyword evidence="10" id="KW-0624">Polysaccharide degradation</keyword>
<dbReference type="SMART" id="SM00236">
    <property type="entry name" value="fCBD"/>
    <property type="match status" value="1"/>
</dbReference>
<feature type="domain" description="CBM1" evidence="12">
    <location>
        <begin position="219"/>
        <end position="255"/>
    </location>
</feature>
<evidence type="ECO:0000256" key="8">
    <source>
        <dbReference type="ARBA" id="ARBA00023277"/>
    </source>
</evidence>
<dbReference type="PROSITE" id="PS51164">
    <property type="entry name" value="CBM1_2"/>
    <property type="match status" value="1"/>
</dbReference>
<keyword evidence="7" id="KW-0378">Hydrolase</keyword>
<comment type="caution">
    <text evidence="11">Lacks conserved residue(s) required for the propagation of feature annotation.</text>
</comment>
<reference evidence="14" key="1">
    <citation type="submission" date="2023-03" db="EMBL/GenBank/DDBJ databases">
        <title>Massive genome expansion in bonnet fungi (Mycena s.s.) driven by repeated elements and novel gene families across ecological guilds.</title>
        <authorList>
            <consortium name="Lawrence Berkeley National Laboratory"/>
            <person name="Harder C.B."/>
            <person name="Miyauchi S."/>
            <person name="Viragh M."/>
            <person name="Kuo A."/>
            <person name="Thoen E."/>
            <person name="Andreopoulos B."/>
            <person name="Lu D."/>
            <person name="Skrede I."/>
            <person name="Drula E."/>
            <person name="Henrissat B."/>
            <person name="Morin E."/>
            <person name="Kohler A."/>
            <person name="Barry K."/>
            <person name="LaButti K."/>
            <person name="Morin E."/>
            <person name="Salamov A."/>
            <person name="Lipzen A."/>
            <person name="Mereny Z."/>
            <person name="Hegedus B."/>
            <person name="Baldrian P."/>
            <person name="Stursova M."/>
            <person name="Weitz H."/>
            <person name="Taylor A."/>
            <person name="Grigoriev I.V."/>
            <person name="Nagy L.G."/>
            <person name="Martin F."/>
            <person name="Kauserud H."/>
        </authorList>
    </citation>
    <scope>NUCLEOTIDE SEQUENCE</scope>
    <source>
        <strain evidence="14">9284</strain>
    </source>
</reference>
<evidence type="ECO:0000313" key="14">
    <source>
        <dbReference type="EMBL" id="KAJ7609533.1"/>
    </source>
</evidence>
<dbReference type="Proteomes" id="UP001221142">
    <property type="component" value="Unassembled WGS sequence"/>
</dbReference>
<dbReference type="SUPFAM" id="SSF49899">
    <property type="entry name" value="Concanavalin A-like lectins/glucanases"/>
    <property type="match status" value="1"/>
</dbReference>
<keyword evidence="8" id="KW-0119">Carbohydrate metabolism</keyword>
<evidence type="ECO:0000256" key="9">
    <source>
        <dbReference type="ARBA" id="ARBA00023295"/>
    </source>
</evidence>
<accession>A0AAD7B3E4</accession>
<comment type="catalytic activity">
    <reaction evidence="1">
        <text>Endohydrolysis of (1-&gt;4)-beta-D-xylosidic linkages in xylans.</text>
        <dbReference type="EC" id="3.2.1.8"/>
    </reaction>
</comment>
<dbReference type="InterPro" id="IPR033123">
    <property type="entry name" value="GH11_dom"/>
</dbReference>